<dbReference type="PANTHER" id="PTHR33204:SF29">
    <property type="entry name" value="TRANSCRIPTIONAL REGULATOR"/>
    <property type="match status" value="1"/>
</dbReference>
<evidence type="ECO:0000313" key="5">
    <source>
        <dbReference type="EMBL" id="WEF34659.1"/>
    </source>
</evidence>
<dbReference type="Gene3D" id="1.10.10.10">
    <property type="entry name" value="Winged helix-like DNA-binding domain superfamily/Winged helix DNA-binding domain"/>
    <property type="match status" value="1"/>
</dbReference>
<evidence type="ECO:0000256" key="2">
    <source>
        <dbReference type="ARBA" id="ARBA00023125"/>
    </source>
</evidence>
<dbReference type="EMBL" id="CP119083">
    <property type="protein sequence ID" value="WEF34659.1"/>
    <property type="molecule type" value="Genomic_DNA"/>
</dbReference>
<dbReference type="PANTHER" id="PTHR33204">
    <property type="entry name" value="TRANSCRIPTIONAL REGULATOR, MARR FAMILY"/>
    <property type="match status" value="1"/>
</dbReference>
<evidence type="ECO:0000256" key="3">
    <source>
        <dbReference type="ARBA" id="ARBA00023163"/>
    </source>
</evidence>
<keyword evidence="1" id="KW-0805">Transcription regulation</keyword>
<proteinExistence type="predicted"/>
<dbReference type="SUPFAM" id="SSF46785">
    <property type="entry name" value="Winged helix' DNA-binding domain"/>
    <property type="match status" value="1"/>
</dbReference>
<reference evidence="5 6" key="1">
    <citation type="submission" date="2023-02" db="EMBL/GenBank/DDBJ databases">
        <title>Gemone sequence of Telluria chitinolytica ACM 3522T.</title>
        <authorList>
            <person name="Frediansyah A."/>
            <person name="Miess H."/>
            <person name="Gross H."/>
        </authorList>
    </citation>
    <scope>NUCLEOTIDE SEQUENCE [LARGE SCALE GENOMIC DNA]</scope>
    <source>
        <strain evidence="5 6">ACM 3522</strain>
    </source>
</reference>
<dbReference type="PROSITE" id="PS51118">
    <property type="entry name" value="HTH_HXLR"/>
    <property type="match status" value="1"/>
</dbReference>
<dbReference type="Pfam" id="PF01638">
    <property type="entry name" value="HxlR"/>
    <property type="match status" value="1"/>
</dbReference>
<name>A0ABY8BK73_9BURK</name>
<dbReference type="InterPro" id="IPR036390">
    <property type="entry name" value="WH_DNA-bd_sf"/>
</dbReference>
<protein>
    <submittedName>
        <fullName evidence="5">Helix-turn-helix domain-containing protein</fullName>
    </submittedName>
</protein>
<sequence>MPGARNYFCSIEVALDCINGKWKPTIVYRLKGGALRFTALRRQVPGASRKVFTEQLRQLQADGLVERIELDDEVPRGVSYGLTPVAQALLPALQLLHDWGIAHARRRRLHLRLLDEQADNEDVP</sequence>
<dbReference type="Proteomes" id="UP001216510">
    <property type="component" value="Chromosome"/>
</dbReference>
<evidence type="ECO:0000259" key="4">
    <source>
        <dbReference type="PROSITE" id="PS51118"/>
    </source>
</evidence>
<keyword evidence="3" id="KW-0804">Transcription</keyword>
<dbReference type="RefSeq" id="WP_277417333.1">
    <property type="nucleotide sequence ID" value="NZ_CP119083.1"/>
</dbReference>
<dbReference type="InterPro" id="IPR002577">
    <property type="entry name" value="HTH_HxlR"/>
</dbReference>
<evidence type="ECO:0000313" key="6">
    <source>
        <dbReference type="Proteomes" id="UP001216510"/>
    </source>
</evidence>
<dbReference type="InterPro" id="IPR036388">
    <property type="entry name" value="WH-like_DNA-bd_sf"/>
</dbReference>
<keyword evidence="6" id="KW-1185">Reference proteome</keyword>
<accession>A0ABY8BK73</accession>
<feature type="domain" description="HTH hxlR-type" evidence="4">
    <location>
        <begin position="9"/>
        <end position="108"/>
    </location>
</feature>
<evidence type="ECO:0000256" key="1">
    <source>
        <dbReference type="ARBA" id="ARBA00023015"/>
    </source>
</evidence>
<organism evidence="5 6">
    <name type="scientific">Pseudoduganella chitinolytica</name>
    <dbReference type="NCBI Taxonomy" id="34070"/>
    <lineage>
        <taxon>Bacteria</taxon>
        <taxon>Pseudomonadati</taxon>
        <taxon>Pseudomonadota</taxon>
        <taxon>Betaproteobacteria</taxon>
        <taxon>Burkholderiales</taxon>
        <taxon>Oxalobacteraceae</taxon>
        <taxon>Telluria group</taxon>
        <taxon>Pseudoduganella</taxon>
    </lineage>
</organism>
<keyword evidence="2" id="KW-0238">DNA-binding</keyword>
<gene>
    <name evidence="5" type="ORF">PX653_07825</name>
</gene>